<gene>
    <name evidence="10" type="primary">20214065</name>
    <name evidence="9" type="ORF">HELRODRAFT_67491</name>
</gene>
<dbReference type="CTD" id="20214065"/>
<dbReference type="InterPro" id="IPR001965">
    <property type="entry name" value="Znf_PHD"/>
</dbReference>
<dbReference type="InterPro" id="IPR001487">
    <property type="entry name" value="Bromodomain"/>
</dbReference>
<dbReference type="SUPFAM" id="SSF47370">
    <property type="entry name" value="Bromodomain"/>
    <property type="match status" value="1"/>
</dbReference>
<feature type="domain" description="Bromo" evidence="7">
    <location>
        <begin position="105"/>
        <end position="175"/>
    </location>
</feature>
<dbReference type="SMART" id="SM00297">
    <property type="entry name" value="BROMO"/>
    <property type="match status" value="1"/>
</dbReference>
<protein>
    <recommendedName>
        <fullName evidence="12">Bromo domain-containing protein</fullName>
    </recommendedName>
</protein>
<dbReference type="GeneID" id="20214065"/>
<dbReference type="Gene3D" id="1.20.920.10">
    <property type="entry name" value="Bromodomain-like"/>
    <property type="match status" value="1"/>
</dbReference>
<dbReference type="FunFam" id="3.30.40.10:FF:000048">
    <property type="entry name" value="nucleosome-remodeling factor subunit BPTF isoform X1"/>
    <property type="match status" value="1"/>
</dbReference>
<dbReference type="InterPro" id="IPR019787">
    <property type="entry name" value="Znf_PHD-finger"/>
</dbReference>
<dbReference type="eggNOG" id="KOG1632">
    <property type="taxonomic scope" value="Eukaryota"/>
</dbReference>
<dbReference type="Pfam" id="PF00628">
    <property type="entry name" value="PHD"/>
    <property type="match status" value="1"/>
</dbReference>
<evidence type="ECO:0000313" key="10">
    <source>
        <dbReference type="EnsemblMetazoa" id="HelroP67491"/>
    </source>
</evidence>
<reference evidence="11" key="1">
    <citation type="submission" date="2012-12" db="EMBL/GenBank/DDBJ databases">
        <authorList>
            <person name="Hellsten U."/>
            <person name="Grimwood J."/>
            <person name="Chapman J.A."/>
            <person name="Shapiro H."/>
            <person name="Aerts A."/>
            <person name="Otillar R.P."/>
            <person name="Terry A.Y."/>
            <person name="Boore J.L."/>
            <person name="Simakov O."/>
            <person name="Marletaz F."/>
            <person name="Cho S.-J."/>
            <person name="Edsinger-Gonzales E."/>
            <person name="Havlak P."/>
            <person name="Kuo D.-H."/>
            <person name="Larsson T."/>
            <person name="Lv J."/>
            <person name="Arendt D."/>
            <person name="Savage R."/>
            <person name="Osoegawa K."/>
            <person name="de Jong P."/>
            <person name="Lindberg D.R."/>
            <person name="Seaver E.C."/>
            <person name="Weisblat D.A."/>
            <person name="Putnam N.H."/>
            <person name="Grigoriev I.V."/>
            <person name="Rokhsar D.S."/>
        </authorList>
    </citation>
    <scope>NUCLEOTIDE SEQUENCE</scope>
</reference>
<organism evidence="10 11">
    <name type="scientific">Helobdella robusta</name>
    <name type="common">Californian leech</name>
    <dbReference type="NCBI Taxonomy" id="6412"/>
    <lineage>
        <taxon>Eukaryota</taxon>
        <taxon>Metazoa</taxon>
        <taxon>Spiralia</taxon>
        <taxon>Lophotrochozoa</taxon>
        <taxon>Annelida</taxon>
        <taxon>Clitellata</taxon>
        <taxon>Hirudinea</taxon>
        <taxon>Rhynchobdellida</taxon>
        <taxon>Glossiphoniidae</taxon>
        <taxon>Helobdella</taxon>
    </lineage>
</organism>
<accession>T1FZ17</accession>
<keyword evidence="1" id="KW-0479">Metal-binding</keyword>
<dbReference type="AlphaFoldDB" id="T1FZ17"/>
<dbReference type="Proteomes" id="UP000015101">
    <property type="component" value="Unassembled WGS sequence"/>
</dbReference>
<dbReference type="KEGG" id="hro:HELRODRAFT_67491"/>
<dbReference type="EMBL" id="KB097143">
    <property type="protein sequence ID" value="ESN99122.1"/>
    <property type="molecule type" value="Genomic_DNA"/>
</dbReference>
<name>T1FZ17_HELRO</name>
<evidence type="ECO:0000259" key="8">
    <source>
        <dbReference type="PROSITE" id="PS50016"/>
    </source>
</evidence>
<dbReference type="EnsemblMetazoa" id="HelroT67491">
    <property type="protein sequence ID" value="HelroP67491"/>
    <property type="gene ID" value="HelroG67491"/>
</dbReference>
<evidence type="ECO:0000256" key="2">
    <source>
        <dbReference type="ARBA" id="ARBA00022771"/>
    </source>
</evidence>
<proteinExistence type="predicted"/>
<dbReference type="InParanoid" id="T1FZ17"/>
<dbReference type="PANTHER" id="PTHR45975">
    <property type="entry name" value="NUCLEOSOME-REMODELING FACTOR SUBUNIT BPTF"/>
    <property type="match status" value="1"/>
</dbReference>
<dbReference type="GO" id="GO:0016589">
    <property type="term" value="C:NURF complex"/>
    <property type="evidence" value="ECO:0007669"/>
    <property type="project" value="InterPro"/>
</dbReference>
<evidence type="ECO:0000256" key="4">
    <source>
        <dbReference type="ARBA" id="ARBA00023117"/>
    </source>
</evidence>
<evidence type="ECO:0000313" key="9">
    <source>
        <dbReference type="EMBL" id="ESN99122.1"/>
    </source>
</evidence>
<dbReference type="GO" id="GO:0008270">
    <property type="term" value="F:zinc ion binding"/>
    <property type="evidence" value="ECO:0007669"/>
    <property type="project" value="UniProtKB-KW"/>
</dbReference>
<evidence type="ECO:0000256" key="1">
    <source>
        <dbReference type="ARBA" id="ARBA00022723"/>
    </source>
</evidence>
<dbReference type="STRING" id="6412.T1FZ17"/>
<dbReference type="HOGENOM" id="CLU_054318_1_0_1"/>
<evidence type="ECO:0000313" key="11">
    <source>
        <dbReference type="Proteomes" id="UP000015101"/>
    </source>
</evidence>
<evidence type="ECO:0008006" key="12">
    <source>
        <dbReference type="Google" id="ProtNLM"/>
    </source>
</evidence>
<keyword evidence="2 6" id="KW-0863">Zinc-finger</keyword>
<dbReference type="InterPro" id="IPR019786">
    <property type="entry name" value="Zinc_finger_PHD-type_CS"/>
</dbReference>
<dbReference type="Pfam" id="PF00439">
    <property type="entry name" value="Bromodomain"/>
    <property type="match status" value="1"/>
</dbReference>
<dbReference type="GO" id="GO:0006357">
    <property type="term" value="P:regulation of transcription by RNA polymerase II"/>
    <property type="evidence" value="ECO:0007669"/>
    <property type="project" value="InterPro"/>
</dbReference>
<evidence type="ECO:0000256" key="5">
    <source>
        <dbReference type="PROSITE-ProRule" id="PRU00035"/>
    </source>
</evidence>
<dbReference type="InterPro" id="IPR036427">
    <property type="entry name" value="Bromodomain-like_sf"/>
</dbReference>
<evidence type="ECO:0000256" key="3">
    <source>
        <dbReference type="ARBA" id="ARBA00022833"/>
    </source>
</evidence>
<sequence length="199" mass="23213">GSVQKHSKEKDTMLSTNTEHNSSAVELYCICRTPYDDSKFYIACDQCQDWFHGSCVGISKCEAEQLDTYSCPSCKQTSSRSSGNQNKLLTDEQWIEVHKVIRLLKVHKNAWPFLQPVDAAQVPDYYKIIKEPMDMTTIEEKTCSRKYETLNDFVKDVMQIFDNCRYYNARNTTFYKCADILEIYFVNKLKTLRSKLNDM</sequence>
<dbReference type="InterPro" id="IPR013083">
    <property type="entry name" value="Znf_RING/FYVE/PHD"/>
</dbReference>
<reference evidence="10" key="3">
    <citation type="submission" date="2015-06" db="UniProtKB">
        <authorList>
            <consortium name="EnsemblMetazoa"/>
        </authorList>
    </citation>
    <scope>IDENTIFICATION</scope>
</reference>
<dbReference type="CDD" id="cd15560">
    <property type="entry name" value="PHD2_3_BPTF"/>
    <property type="match status" value="1"/>
</dbReference>
<dbReference type="OrthoDB" id="784962at2759"/>
<dbReference type="CDD" id="cd05509">
    <property type="entry name" value="Bromo_gcn5_like"/>
    <property type="match status" value="1"/>
</dbReference>
<evidence type="ECO:0000256" key="6">
    <source>
        <dbReference type="PROSITE-ProRule" id="PRU00146"/>
    </source>
</evidence>
<dbReference type="InterPro" id="IPR038028">
    <property type="entry name" value="BPTF"/>
</dbReference>
<dbReference type="InterPro" id="IPR011011">
    <property type="entry name" value="Znf_FYVE_PHD"/>
</dbReference>
<dbReference type="PROSITE" id="PS00633">
    <property type="entry name" value="BROMODOMAIN_1"/>
    <property type="match status" value="1"/>
</dbReference>
<evidence type="ECO:0000259" key="7">
    <source>
        <dbReference type="PROSITE" id="PS50014"/>
    </source>
</evidence>
<dbReference type="PROSITE" id="PS50014">
    <property type="entry name" value="BROMODOMAIN_2"/>
    <property type="match status" value="1"/>
</dbReference>
<dbReference type="Gene3D" id="3.30.40.10">
    <property type="entry name" value="Zinc/RING finger domain, C3HC4 (zinc finger)"/>
    <property type="match status" value="1"/>
</dbReference>
<feature type="domain" description="PHD-type" evidence="8">
    <location>
        <begin position="26"/>
        <end position="77"/>
    </location>
</feature>
<dbReference type="PANTHER" id="PTHR45975:SF2">
    <property type="entry name" value="NUCLEOSOME-REMODELING FACTOR SUBUNIT BPTF"/>
    <property type="match status" value="1"/>
</dbReference>
<dbReference type="PRINTS" id="PR00503">
    <property type="entry name" value="BROMODOMAIN"/>
</dbReference>
<dbReference type="PROSITE" id="PS50016">
    <property type="entry name" value="ZF_PHD_2"/>
    <property type="match status" value="1"/>
</dbReference>
<dbReference type="SMART" id="SM00249">
    <property type="entry name" value="PHD"/>
    <property type="match status" value="1"/>
</dbReference>
<reference evidence="9 11" key="2">
    <citation type="journal article" date="2013" name="Nature">
        <title>Insights into bilaterian evolution from three spiralian genomes.</title>
        <authorList>
            <person name="Simakov O."/>
            <person name="Marletaz F."/>
            <person name="Cho S.J."/>
            <person name="Edsinger-Gonzales E."/>
            <person name="Havlak P."/>
            <person name="Hellsten U."/>
            <person name="Kuo D.H."/>
            <person name="Larsson T."/>
            <person name="Lv J."/>
            <person name="Arendt D."/>
            <person name="Savage R."/>
            <person name="Osoegawa K."/>
            <person name="de Jong P."/>
            <person name="Grimwood J."/>
            <person name="Chapman J.A."/>
            <person name="Shapiro H."/>
            <person name="Aerts A."/>
            <person name="Otillar R.P."/>
            <person name="Terry A.Y."/>
            <person name="Boore J.L."/>
            <person name="Grigoriev I.V."/>
            <person name="Lindberg D.R."/>
            <person name="Seaver E.C."/>
            <person name="Weisblat D.A."/>
            <person name="Putnam N.H."/>
            <person name="Rokhsar D.S."/>
        </authorList>
    </citation>
    <scope>NUCLEOTIDE SEQUENCE</scope>
</reference>
<dbReference type="EMBL" id="AMQM01001117">
    <property type="status" value="NOT_ANNOTATED_CDS"/>
    <property type="molecule type" value="Genomic_DNA"/>
</dbReference>
<keyword evidence="4 5" id="KW-0103">Bromodomain</keyword>
<dbReference type="SUPFAM" id="SSF57903">
    <property type="entry name" value="FYVE/PHD zinc finger"/>
    <property type="match status" value="1"/>
</dbReference>
<dbReference type="InterPro" id="IPR018359">
    <property type="entry name" value="Bromodomain_CS"/>
</dbReference>
<keyword evidence="11" id="KW-1185">Reference proteome</keyword>
<keyword evidence="3" id="KW-0862">Zinc</keyword>
<dbReference type="PROSITE" id="PS01359">
    <property type="entry name" value="ZF_PHD_1"/>
    <property type="match status" value="1"/>
</dbReference>
<dbReference type="OMA" id="AKYMETW"/>
<dbReference type="RefSeq" id="XP_009022579.1">
    <property type="nucleotide sequence ID" value="XM_009024331.1"/>
</dbReference>